<name>A0A8V0ZUW5_CHICK</name>
<sequence length="157" mass="16967">MGQSMEGVGAVLGKGVQAVLPRGSAQQPRPQVVGLHGECQVVHITLGQHRVRGQRSVRGQGTVQSQGSIRGHHAVRSQCGVRSQQGHKGQRGVRGQCGWCRGVRAGTAVLPDGRGGRRWAEWVLRDGDDLQRMGWESFYMWGGCCSMCGVRVPLHHG</sequence>
<proteinExistence type="predicted"/>
<reference evidence="2" key="1">
    <citation type="submission" date="2020-11" db="EMBL/GenBank/DDBJ databases">
        <title>Gallus gallus (Chicken) genome, bGalGal1, GRCg7b, maternal haplotype autosomes + Z &amp; W.</title>
        <authorList>
            <person name="Warren W."/>
            <person name="Formenti G."/>
            <person name="Fedrigo O."/>
            <person name="Haase B."/>
            <person name="Mountcastle J."/>
            <person name="Balacco J."/>
            <person name="Tracey A."/>
            <person name="Schneider V."/>
            <person name="Okimoto R."/>
            <person name="Cheng H."/>
            <person name="Hawken R."/>
            <person name="Howe K."/>
            <person name="Jarvis E.D."/>
        </authorList>
    </citation>
    <scope>NUCLEOTIDE SEQUENCE [LARGE SCALE GENOMIC DNA]</scope>
    <source>
        <strain evidence="2">Broiler</strain>
    </source>
</reference>
<accession>A0A8V0ZUW5</accession>
<evidence type="ECO:0000313" key="3">
    <source>
        <dbReference type="Proteomes" id="UP000000539"/>
    </source>
</evidence>
<evidence type="ECO:0000256" key="1">
    <source>
        <dbReference type="SAM" id="MobiDB-lite"/>
    </source>
</evidence>
<reference evidence="2" key="2">
    <citation type="submission" date="2025-08" db="UniProtKB">
        <authorList>
            <consortium name="Ensembl"/>
        </authorList>
    </citation>
    <scope>IDENTIFICATION</scope>
    <source>
        <strain evidence="2">broiler</strain>
    </source>
</reference>
<organism evidence="2 3">
    <name type="scientific">Gallus gallus</name>
    <name type="common">Chicken</name>
    <dbReference type="NCBI Taxonomy" id="9031"/>
    <lineage>
        <taxon>Eukaryota</taxon>
        <taxon>Metazoa</taxon>
        <taxon>Chordata</taxon>
        <taxon>Craniata</taxon>
        <taxon>Vertebrata</taxon>
        <taxon>Euteleostomi</taxon>
        <taxon>Archelosauria</taxon>
        <taxon>Archosauria</taxon>
        <taxon>Dinosauria</taxon>
        <taxon>Saurischia</taxon>
        <taxon>Theropoda</taxon>
        <taxon>Coelurosauria</taxon>
        <taxon>Aves</taxon>
        <taxon>Neognathae</taxon>
        <taxon>Galloanserae</taxon>
        <taxon>Galliformes</taxon>
        <taxon>Phasianidae</taxon>
        <taxon>Phasianinae</taxon>
        <taxon>Gallus</taxon>
    </lineage>
</organism>
<keyword evidence="3" id="KW-1185">Reference proteome</keyword>
<protein>
    <submittedName>
        <fullName evidence="2">Uncharacterized protein</fullName>
    </submittedName>
</protein>
<reference evidence="2" key="3">
    <citation type="submission" date="2025-09" db="UniProtKB">
        <authorList>
            <consortium name="Ensembl"/>
        </authorList>
    </citation>
    <scope>IDENTIFICATION</scope>
    <source>
        <strain evidence="2">broiler</strain>
    </source>
</reference>
<dbReference type="Ensembl" id="ENSGALT00010056517.1">
    <property type="protein sequence ID" value="ENSGALP00010034259.1"/>
    <property type="gene ID" value="ENSGALG00010023191.1"/>
</dbReference>
<evidence type="ECO:0000313" key="2">
    <source>
        <dbReference type="Ensembl" id="ENSGALP00010034259.1"/>
    </source>
</evidence>
<feature type="region of interest" description="Disordered" evidence="1">
    <location>
        <begin position="53"/>
        <end position="94"/>
    </location>
</feature>
<dbReference type="Proteomes" id="UP000000539">
    <property type="component" value="Chromosome 34"/>
</dbReference>
<dbReference type="AlphaFoldDB" id="A0A8V0ZUW5"/>
<dbReference type="GeneTree" id="ENSGT01070000257190"/>